<dbReference type="PANTHER" id="PTHR34145:SF68">
    <property type="entry name" value="FBD DOMAIN-CONTAINING PROTEIN"/>
    <property type="match status" value="1"/>
</dbReference>
<evidence type="ECO:0000313" key="4">
    <source>
        <dbReference type="Proteomes" id="UP001632038"/>
    </source>
</evidence>
<dbReference type="InterPro" id="IPR036047">
    <property type="entry name" value="F-box-like_dom_sf"/>
</dbReference>
<gene>
    <name evidence="3" type="ORF">CASFOL_035039</name>
</gene>
<keyword evidence="4" id="KW-1185">Reference proteome</keyword>
<protein>
    <recommendedName>
        <fullName evidence="5">F-box domain-containing protein</fullName>
    </recommendedName>
</protein>
<dbReference type="Pfam" id="PF00646">
    <property type="entry name" value="F-box"/>
    <property type="match status" value="1"/>
</dbReference>
<feature type="domain" description="At1g61320/AtMIF1 LRR" evidence="2">
    <location>
        <begin position="152"/>
        <end position="393"/>
    </location>
</feature>
<dbReference type="InterPro" id="IPR001810">
    <property type="entry name" value="F-box_dom"/>
</dbReference>
<dbReference type="AlphaFoldDB" id="A0ABD3BS91"/>
<proteinExistence type="predicted"/>
<accession>A0ABD3BS91</accession>
<comment type="caution">
    <text evidence="3">The sequence shown here is derived from an EMBL/GenBank/DDBJ whole genome shotgun (WGS) entry which is preliminary data.</text>
</comment>
<reference evidence="4" key="1">
    <citation type="journal article" date="2024" name="IScience">
        <title>Strigolactones Initiate the Formation of Haustorium-like Structures in Castilleja.</title>
        <authorList>
            <person name="Buerger M."/>
            <person name="Peterson D."/>
            <person name="Chory J."/>
        </authorList>
    </citation>
    <scope>NUCLEOTIDE SEQUENCE [LARGE SCALE GENOMIC DNA]</scope>
</reference>
<dbReference type="SUPFAM" id="SSF81383">
    <property type="entry name" value="F-box domain"/>
    <property type="match status" value="1"/>
</dbReference>
<evidence type="ECO:0000259" key="2">
    <source>
        <dbReference type="Pfam" id="PF23622"/>
    </source>
</evidence>
<evidence type="ECO:0000259" key="1">
    <source>
        <dbReference type="Pfam" id="PF00646"/>
    </source>
</evidence>
<dbReference type="EMBL" id="JAVIJP010000066">
    <property type="protein sequence ID" value="KAL3620127.1"/>
    <property type="molecule type" value="Genomic_DNA"/>
</dbReference>
<feature type="domain" description="F-box" evidence="1">
    <location>
        <begin position="6"/>
        <end position="40"/>
    </location>
</feature>
<dbReference type="InterPro" id="IPR053772">
    <property type="entry name" value="At1g61320/At1g61330-like"/>
</dbReference>
<sequence>MKRNLIDRLPDAVLVSVVTFLPFKEAVRTSVLARKWRYFWVFNRVLDFDGSKTVYRLRGRRDELQEERINFVDWVNRVLSLHSSETLDEFRLLFNLNMNNIKDINNWIEFSFKKRVKKLDLNFAENAFIRFEEGAPYNFPNVYHLHIFRLTWESLVSLRLTEVCLDSHCLELFISKCPSLEELHIENPIKFFSFKTSPEMIRLKRLVIISSITFKSLEICSPNLVSCTCRIILDTFKIELKDVSSLTSLSLRRMSLGDLCNSLCKVSRTFSSLETLSLLPITIRGLDSWRQFPNLPGLKKLVFDVDLNHFGSLLFFTPLLNAAPSLREIVMKLEFSPRLVERRGRRPYKGEEHRCLQVLDIQGYASVDACPEVIIYVLENASSFERLIINGKVMSGDVLDLLKSKLDSETCVKDVTDIIFPDDATNRSIYMNEINNWRALFSRRGY</sequence>
<dbReference type="InterPro" id="IPR053781">
    <property type="entry name" value="F-box_AtFBL13-like"/>
</dbReference>
<dbReference type="Pfam" id="PF23622">
    <property type="entry name" value="LRR_At1g61320_AtMIF1"/>
    <property type="match status" value="1"/>
</dbReference>
<dbReference type="Gene3D" id="3.80.10.10">
    <property type="entry name" value="Ribonuclease Inhibitor"/>
    <property type="match status" value="1"/>
</dbReference>
<organism evidence="3 4">
    <name type="scientific">Castilleja foliolosa</name>
    <dbReference type="NCBI Taxonomy" id="1961234"/>
    <lineage>
        <taxon>Eukaryota</taxon>
        <taxon>Viridiplantae</taxon>
        <taxon>Streptophyta</taxon>
        <taxon>Embryophyta</taxon>
        <taxon>Tracheophyta</taxon>
        <taxon>Spermatophyta</taxon>
        <taxon>Magnoliopsida</taxon>
        <taxon>eudicotyledons</taxon>
        <taxon>Gunneridae</taxon>
        <taxon>Pentapetalae</taxon>
        <taxon>asterids</taxon>
        <taxon>lamiids</taxon>
        <taxon>Lamiales</taxon>
        <taxon>Orobanchaceae</taxon>
        <taxon>Pedicularideae</taxon>
        <taxon>Castillejinae</taxon>
        <taxon>Castilleja</taxon>
    </lineage>
</organism>
<dbReference type="InterPro" id="IPR032675">
    <property type="entry name" value="LRR_dom_sf"/>
</dbReference>
<evidence type="ECO:0000313" key="3">
    <source>
        <dbReference type="EMBL" id="KAL3620127.1"/>
    </source>
</evidence>
<name>A0ABD3BS91_9LAMI</name>
<dbReference type="Proteomes" id="UP001632038">
    <property type="component" value="Unassembled WGS sequence"/>
</dbReference>
<evidence type="ECO:0008006" key="5">
    <source>
        <dbReference type="Google" id="ProtNLM"/>
    </source>
</evidence>
<dbReference type="InterPro" id="IPR055357">
    <property type="entry name" value="LRR_At1g61320_AtMIF1"/>
</dbReference>
<dbReference type="SUPFAM" id="SSF52058">
    <property type="entry name" value="L domain-like"/>
    <property type="match status" value="1"/>
</dbReference>
<dbReference type="CDD" id="cd22160">
    <property type="entry name" value="F-box_AtFBL13-like"/>
    <property type="match status" value="1"/>
</dbReference>
<dbReference type="PANTHER" id="PTHR34145">
    <property type="entry name" value="OS02G0105600 PROTEIN"/>
    <property type="match status" value="1"/>
</dbReference>